<protein>
    <submittedName>
        <fullName evidence="1">Uncharacterized protein</fullName>
    </submittedName>
</protein>
<dbReference type="EMBL" id="JACSIT010000061">
    <property type="protein sequence ID" value="MBC6993244.1"/>
    <property type="molecule type" value="Genomic_DNA"/>
</dbReference>
<reference evidence="1" key="1">
    <citation type="submission" date="2020-08" db="EMBL/GenBank/DDBJ databases">
        <title>Lewinella bacteria from marine environments.</title>
        <authorList>
            <person name="Zhong Y."/>
        </authorList>
    </citation>
    <scope>NUCLEOTIDE SEQUENCE</scope>
    <source>
        <strain evidence="1">KCTC 42187</strain>
    </source>
</reference>
<comment type="caution">
    <text evidence="1">The sequence shown here is derived from an EMBL/GenBank/DDBJ whole genome shotgun (WGS) entry which is preliminary data.</text>
</comment>
<evidence type="ECO:0000313" key="1">
    <source>
        <dbReference type="EMBL" id="MBC6993244.1"/>
    </source>
</evidence>
<sequence>MGFQIGYRKLLTLRCWHPTYLGRMAGKVPHDGSALTIAERQDYLRYDLRNLLDIFPTAAGAATLQRFNLRWVTSTLGGWLLAKDTFTPVEPGLRLQLGVALRDPGFAAATDFGISSRQGKLFYLSNAGATPAAQHDLTAGDLRAIHFENSQARQVRLNQLAPGTDGQVQLRDPLLAGNPVLRTLPVGGGAATTDHYLLELPTLAAGLYRFTGTNIDNQNLVVGLTDRPELLGVIDLQLAGWVAAACDLHFKPSPNP</sequence>
<accession>A0A923PL17</accession>
<proteinExistence type="predicted"/>
<gene>
    <name evidence="1" type="ORF">H9S92_03655</name>
</gene>
<name>A0A923PL17_9BACT</name>
<keyword evidence="2" id="KW-1185">Reference proteome</keyword>
<dbReference type="RefSeq" id="WP_187465360.1">
    <property type="nucleotide sequence ID" value="NZ_JACSIT010000061.1"/>
</dbReference>
<organism evidence="1 2">
    <name type="scientific">Neolewinella lacunae</name>
    <dbReference type="NCBI Taxonomy" id="1517758"/>
    <lineage>
        <taxon>Bacteria</taxon>
        <taxon>Pseudomonadati</taxon>
        <taxon>Bacteroidota</taxon>
        <taxon>Saprospiria</taxon>
        <taxon>Saprospirales</taxon>
        <taxon>Lewinellaceae</taxon>
        <taxon>Neolewinella</taxon>
    </lineage>
</organism>
<dbReference type="Proteomes" id="UP000650081">
    <property type="component" value="Unassembled WGS sequence"/>
</dbReference>
<evidence type="ECO:0000313" key="2">
    <source>
        <dbReference type="Proteomes" id="UP000650081"/>
    </source>
</evidence>
<dbReference type="AlphaFoldDB" id="A0A923PL17"/>